<proteinExistence type="predicted"/>
<feature type="domain" description="SIS" evidence="3">
    <location>
        <begin position="52"/>
        <end position="215"/>
    </location>
</feature>
<dbReference type="InterPro" id="IPR040190">
    <property type="entry name" value="MURQ/GCKR"/>
</dbReference>
<dbReference type="PANTHER" id="PTHR10088:SF4">
    <property type="entry name" value="GLUCOKINASE REGULATORY PROTEIN"/>
    <property type="match status" value="1"/>
</dbReference>
<organism evidence="4 5">
    <name type="scientific">Segatella oris</name>
    <dbReference type="NCBI Taxonomy" id="28135"/>
    <lineage>
        <taxon>Bacteria</taxon>
        <taxon>Pseudomonadati</taxon>
        <taxon>Bacteroidota</taxon>
        <taxon>Bacteroidia</taxon>
        <taxon>Bacteroidales</taxon>
        <taxon>Prevotellaceae</taxon>
        <taxon>Segatella</taxon>
    </lineage>
</organism>
<keyword evidence="1 4" id="KW-0456">Lyase</keyword>
<dbReference type="CDD" id="cd05007">
    <property type="entry name" value="SIS_Etherase"/>
    <property type="match status" value="1"/>
</dbReference>
<dbReference type="EMBL" id="LR134384">
    <property type="protein sequence ID" value="VEH16364.1"/>
    <property type="molecule type" value="Genomic_DNA"/>
</dbReference>
<dbReference type="PROSITE" id="PS01272">
    <property type="entry name" value="GCKR"/>
    <property type="match status" value="1"/>
</dbReference>
<keyword evidence="2" id="KW-0119">Carbohydrate metabolism</keyword>
<evidence type="ECO:0000256" key="2">
    <source>
        <dbReference type="ARBA" id="ARBA00023277"/>
    </source>
</evidence>
<dbReference type="RefSeq" id="WP_018920453.1">
    <property type="nucleotide sequence ID" value="NZ_LR134384.1"/>
</dbReference>
<dbReference type="PROSITE" id="PS51464">
    <property type="entry name" value="SIS"/>
    <property type="match status" value="1"/>
</dbReference>
<dbReference type="AlphaFoldDB" id="A0A3S4TGB4"/>
<sequence length="269" mass="29560">MEKRITEQSSHYDHLETMSIAQLTAAINEENKLVPAAIEHALPQINALIETILQHLQIGGRLFYCGCGTGGRLATLDTIEVQNTYGTDGSQIQAIFPGGIDELTQTRESREDDLTDGWKQLQEHHINEKDIVLGLSTSGTTPFVKATLVASRAHNITTACIVNNPDSPIATASDHVVEIITGPEFVTGSTRMKGGTSQKLILDMISTTLMIRLGRVEGNKMVNIKLMNAKLINRAARIFMERHPEETDYQKVVEKLIKSGSIKAAEKVE</sequence>
<evidence type="ECO:0000259" key="3">
    <source>
        <dbReference type="PROSITE" id="PS51464"/>
    </source>
</evidence>
<dbReference type="Pfam" id="PF22645">
    <property type="entry name" value="GKRP_SIS_N"/>
    <property type="match status" value="1"/>
</dbReference>
<dbReference type="NCBIfam" id="NF003915">
    <property type="entry name" value="PRK05441.1"/>
    <property type="match status" value="1"/>
</dbReference>
<dbReference type="PANTHER" id="PTHR10088">
    <property type="entry name" value="GLUCOKINASE REGULATORY PROTEIN"/>
    <property type="match status" value="1"/>
</dbReference>
<dbReference type="GO" id="GO:0046348">
    <property type="term" value="P:amino sugar catabolic process"/>
    <property type="evidence" value="ECO:0007669"/>
    <property type="project" value="InterPro"/>
</dbReference>
<dbReference type="InterPro" id="IPR005488">
    <property type="entry name" value="Etherase_MurQ"/>
</dbReference>
<evidence type="ECO:0000256" key="1">
    <source>
        <dbReference type="ARBA" id="ARBA00023239"/>
    </source>
</evidence>
<gene>
    <name evidence="4" type="primary">murQ</name>
    <name evidence="4" type="ORF">NCTC13071_02389</name>
</gene>
<dbReference type="GO" id="GO:0016835">
    <property type="term" value="F:carbon-oxygen lyase activity"/>
    <property type="evidence" value="ECO:0007669"/>
    <property type="project" value="InterPro"/>
</dbReference>
<dbReference type="EC" id="4.2.1.126" evidence="4"/>
<dbReference type="GeneID" id="85013134"/>
<dbReference type="InterPro" id="IPR005486">
    <property type="entry name" value="Glucokinase_regulatory_CS"/>
</dbReference>
<dbReference type="Gene3D" id="3.40.50.10490">
    <property type="entry name" value="Glucose-6-phosphate isomerase like protein, domain 1"/>
    <property type="match status" value="1"/>
</dbReference>
<dbReference type="KEGG" id="poc:NCTC13071_02389"/>
<dbReference type="InterPro" id="IPR046348">
    <property type="entry name" value="SIS_dom_sf"/>
</dbReference>
<reference evidence="4 5" key="1">
    <citation type="submission" date="2018-12" db="EMBL/GenBank/DDBJ databases">
        <authorList>
            <consortium name="Pathogen Informatics"/>
        </authorList>
    </citation>
    <scope>NUCLEOTIDE SEQUENCE [LARGE SCALE GENOMIC DNA]</scope>
    <source>
        <strain evidence="4 5">NCTC13071</strain>
    </source>
</reference>
<dbReference type="Proteomes" id="UP000274578">
    <property type="component" value="Chromosome 1"/>
</dbReference>
<dbReference type="GO" id="GO:0016803">
    <property type="term" value="F:ether hydrolase activity"/>
    <property type="evidence" value="ECO:0007669"/>
    <property type="project" value="TreeGrafter"/>
</dbReference>
<evidence type="ECO:0000313" key="5">
    <source>
        <dbReference type="Proteomes" id="UP000274578"/>
    </source>
</evidence>
<dbReference type="GO" id="GO:0097367">
    <property type="term" value="F:carbohydrate derivative binding"/>
    <property type="evidence" value="ECO:0007669"/>
    <property type="project" value="InterPro"/>
</dbReference>
<dbReference type="SUPFAM" id="SSF53697">
    <property type="entry name" value="SIS domain"/>
    <property type="match status" value="1"/>
</dbReference>
<dbReference type="InterPro" id="IPR001347">
    <property type="entry name" value="SIS_dom"/>
</dbReference>
<evidence type="ECO:0000313" key="4">
    <source>
        <dbReference type="EMBL" id="VEH16364.1"/>
    </source>
</evidence>
<dbReference type="GO" id="GO:0009254">
    <property type="term" value="P:peptidoglycan turnover"/>
    <property type="evidence" value="ECO:0007669"/>
    <property type="project" value="TreeGrafter"/>
</dbReference>
<protein>
    <submittedName>
        <fullName evidence="4">N-acetylmuramic acid 6-phosphate etherase</fullName>
        <ecNumber evidence="4">4.2.1.126</ecNumber>
    </submittedName>
</protein>
<accession>A0A3S4TGB4</accession>
<name>A0A3S4TGB4_9BACT</name>